<name>A0A839GJU0_9BACT</name>
<dbReference type="RefSeq" id="WP_182513974.1">
    <property type="nucleotide sequence ID" value="NZ_JACJIQ010000016.1"/>
</dbReference>
<dbReference type="InterPro" id="IPR052177">
    <property type="entry name" value="Divisome_Glycosyl_Hydrolase"/>
</dbReference>
<accession>A0A839GJU0</accession>
<feature type="domain" description="Golvesin/Xly CBD-like" evidence="4">
    <location>
        <begin position="384"/>
        <end position="513"/>
    </location>
</feature>
<reference evidence="5 6" key="1">
    <citation type="submission" date="2020-08" db="EMBL/GenBank/DDBJ databases">
        <title>Genomic Encyclopedia of Type Strains, Phase IV (KMG-IV): sequencing the most valuable type-strain genomes for metagenomic binning, comparative biology and taxonomic classification.</title>
        <authorList>
            <person name="Goeker M."/>
        </authorList>
    </citation>
    <scope>NUCLEOTIDE SEQUENCE [LARGE SCALE GENOMIC DNA]</scope>
    <source>
        <strain evidence="5 6">DSM 29854</strain>
    </source>
</reference>
<dbReference type="InterPro" id="IPR003790">
    <property type="entry name" value="GHL10"/>
</dbReference>
<evidence type="ECO:0000256" key="2">
    <source>
        <dbReference type="SAM" id="SignalP"/>
    </source>
</evidence>
<dbReference type="Gene3D" id="3.20.20.80">
    <property type="entry name" value="Glycosidases"/>
    <property type="match status" value="1"/>
</dbReference>
<dbReference type="AlphaFoldDB" id="A0A839GJU0"/>
<dbReference type="EMBL" id="JACJIQ010000016">
    <property type="protein sequence ID" value="MBA9078910.1"/>
    <property type="molecule type" value="Genomic_DNA"/>
</dbReference>
<protein>
    <submittedName>
        <fullName evidence="5">Uncharacterized lipoprotein YddW (UPF0748 family)</fullName>
    </submittedName>
</protein>
<keyword evidence="6" id="KW-1185">Reference proteome</keyword>
<dbReference type="Proteomes" id="UP000563094">
    <property type="component" value="Unassembled WGS sequence"/>
</dbReference>
<feature type="signal peptide" evidence="2">
    <location>
        <begin position="1"/>
        <end position="22"/>
    </location>
</feature>
<comment type="caution">
    <text evidence="5">The sequence shown here is derived from an EMBL/GenBank/DDBJ whole genome shotgun (WGS) entry which is preliminary data.</text>
</comment>
<keyword evidence="5" id="KW-0449">Lipoprotein</keyword>
<sequence length="617" mass="68296">MNKTRACIAALLVLVSQHVVQAQELRGTWLARTSFTSKAKLASQMDSLAAANFNVVYVNVWSRGYPLWQSEVFKQHTGISIDPAYANRDILAEAIAEGHRVGLHVEAWFEYGFVGGYNPAGAGSKGPVFDAHPAWVAQTQSGVEKDGSNFYWMVHSHPEVQKFLIDLATEVVNNYDVDGVEMDRIRYSSKEYGYDPFTVDLYKREHSGAAPPSDVAEPAWTQWRAQKLNVFVANLYDALKAANPQVNVSSAPSQMGASTYTAYENLLQDWKWWISNRKVDNLQMQSYTSSLTAFQSWNTYTKRSVANYEQIYPSFAASPGSTKLTGAQLVDYINSTNELGFKGAAIWFYDDLVGTFKYLKQTRYAAPSHPPYASADWRAHKAVALHTDTDNVIKTGAWAPSSIEGYNGRSVYGGASGNLSIEYFLNVPAEAFYEVYVFNTPANNRTASAEFQVFDSKGTVTVKTVNQTNALMAGWVKLGDFYLTAGRKRVVKLTNTNLAADQYLSADAVMIVRNRKLDHETAPPLGVREGGIVEREVLVMPHPITGSFTVRLPNRFPHKLLSLTLVNTTGKAVYKRYFSEGAAANSIAISDLKAAAGVYLMLVETEAGYKKVKVVVH</sequence>
<dbReference type="SUPFAM" id="SSF51445">
    <property type="entry name" value="(Trans)glycosidases"/>
    <property type="match status" value="1"/>
</dbReference>
<dbReference type="Pfam" id="PF02638">
    <property type="entry name" value="GHL10"/>
    <property type="match status" value="1"/>
</dbReference>
<dbReference type="PANTHER" id="PTHR43405:SF1">
    <property type="entry name" value="GLYCOSYL HYDROLASE DIGH"/>
    <property type="match status" value="1"/>
</dbReference>
<dbReference type="PANTHER" id="PTHR43405">
    <property type="entry name" value="GLYCOSYL HYDROLASE DIGH"/>
    <property type="match status" value="1"/>
</dbReference>
<proteinExistence type="predicted"/>
<evidence type="ECO:0000259" key="4">
    <source>
        <dbReference type="Pfam" id="PF25275"/>
    </source>
</evidence>
<feature type="domain" description="Glycosyl hydrolase-like 10" evidence="3">
    <location>
        <begin position="24"/>
        <end position="296"/>
    </location>
</feature>
<keyword evidence="1 2" id="KW-0732">Signal</keyword>
<evidence type="ECO:0000313" key="5">
    <source>
        <dbReference type="EMBL" id="MBA9078910.1"/>
    </source>
</evidence>
<dbReference type="NCBIfam" id="TIGR04183">
    <property type="entry name" value="Por_Secre_tail"/>
    <property type="match status" value="1"/>
</dbReference>
<organism evidence="5 6">
    <name type="scientific">Rufibacter quisquiliarum</name>
    <dbReference type="NCBI Taxonomy" id="1549639"/>
    <lineage>
        <taxon>Bacteria</taxon>
        <taxon>Pseudomonadati</taxon>
        <taxon>Bacteroidota</taxon>
        <taxon>Cytophagia</taxon>
        <taxon>Cytophagales</taxon>
        <taxon>Hymenobacteraceae</taxon>
        <taxon>Rufibacter</taxon>
    </lineage>
</organism>
<evidence type="ECO:0000259" key="3">
    <source>
        <dbReference type="Pfam" id="PF02638"/>
    </source>
</evidence>
<evidence type="ECO:0000313" key="6">
    <source>
        <dbReference type="Proteomes" id="UP000563094"/>
    </source>
</evidence>
<dbReference type="InterPro" id="IPR033803">
    <property type="entry name" value="CBD-like_Golvesin-Xly"/>
</dbReference>
<evidence type="ECO:0000256" key="1">
    <source>
        <dbReference type="ARBA" id="ARBA00022729"/>
    </source>
</evidence>
<dbReference type="Pfam" id="PF25275">
    <property type="entry name" value="Golvesin_C"/>
    <property type="match status" value="1"/>
</dbReference>
<gene>
    <name evidence="5" type="ORF">FHS90_003640</name>
</gene>
<dbReference type="InterPro" id="IPR017853">
    <property type="entry name" value="GH"/>
</dbReference>
<dbReference type="InterPro" id="IPR026444">
    <property type="entry name" value="Secre_tail"/>
</dbReference>
<feature type="chain" id="PRO_5032554140" evidence="2">
    <location>
        <begin position="23"/>
        <end position="617"/>
    </location>
</feature>